<comment type="caution">
    <text evidence="2">The sequence shown here is derived from an EMBL/GenBank/DDBJ whole genome shotgun (WGS) entry which is preliminary data.</text>
</comment>
<accession>A0A6L9Y181</accession>
<feature type="region of interest" description="Disordered" evidence="1">
    <location>
        <begin position="34"/>
        <end position="53"/>
    </location>
</feature>
<dbReference type="PROSITE" id="PS51257">
    <property type="entry name" value="PROKAR_LIPOPROTEIN"/>
    <property type="match status" value="1"/>
</dbReference>
<keyword evidence="3" id="KW-1185">Reference proteome</keyword>
<evidence type="ECO:0000256" key="1">
    <source>
        <dbReference type="SAM" id="MobiDB-lite"/>
    </source>
</evidence>
<organism evidence="2 3">
    <name type="scientific">Leifsonia tongyongensis</name>
    <dbReference type="NCBI Taxonomy" id="1268043"/>
    <lineage>
        <taxon>Bacteria</taxon>
        <taxon>Bacillati</taxon>
        <taxon>Actinomycetota</taxon>
        <taxon>Actinomycetes</taxon>
        <taxon>Micrococcales</taxon>
        <taxon>Microbacteriaceae</taxon>
        <taxon>Leifsonia</taxon>
    </lineage>
</organism>
<evidence type="ECO:0000313" key="3">
    <source>
        <dbReference type="Proteomes" id="UP000474967"/>
    </source>
</evidence>
<reference evidence="2 3" key="1">
    <citation type="journal article" date="2014" name="J. Microbiol.">
        <title>Diaminobutyricibacter tongyongensis gen. nov., sp. nov. and Homoserinibacter gongjuensis gen. nov., sp. nov. belong to the family Microbacteriaceae.</title>
        <authorList>
            <person name="Kim S.J."/>
            <person name="Ahn J.H."/>
            <person name="Weon H.Y."/>
            <person name="Hamada M."/>
            <person name="Suzuki K."/>
            <person name="Kwon S.W."/>
        </authorList>
    </citation>
    <scope>NUCLEOTIDE SEQUENCE [LARGE SCALE GENOMIC DNA]</scope>
    <source>
        <strain evidence="2 3">NBRC 108724</strain>
    </source>
</reference>
<protein>
    <submittedName>
        <fullName evidence="2">Uncharacterized protein</fullName>
    </submittedName>
</protein>
<proteinExistence type="predicted"/>
<dbReference type="EMBL" id="JAAGWY010000003">
    <property type="protein sequence ID" value="NEN07008.1"/>
    <property type="molecule type" value="Genomic_DNA"/>
</dbReference>
<gene>
    <name evidence="2" type="ORF">G3T36_14175</name>
</gene>
<dbReference type="RefSeq" id="WP_163290469.1">
    <property type="nucleotide sequence ID" value="NZ_JAAGWY010000003.1"/>
</dbReference>
<sequence length="152" mass="15185">MRTPRWSARTIAACALLTLGLSGCTTGGVIGLPGSPGPSLTTVTPTPTPTPTSEPEAVIVVASVDADGKAVTTSGYVNGIIEDGGSCAFVLTSGASTVTTTTAGQADRSTTSCGQGSTPIGRLSRGSWNVVLTYTSLSQRTVVSQPVSVEIP</sequence>
<name>A0A6L9Y181_9MICO</name>
<dbReference type="Proteomes" id="UP000474967">
    <property type="component" value="Unassembled WGS sequence"/>
</dbReference>
<evidence type="ECO:0000313" key="2">
    <source>
        <dbReference type="EMBL" id="NEN07008.1"/>
    </source>
</evidence>
<dbReference type="AlphaFoldDB" id="A0A6L9Y181"/>